<organism evidence="2 3">
    <name type="scientific">Mycena pura</name>
    <dbReference type="NCBI Taxonomy" id="153505"/>
    <lineage>
        <taxon>Eukaryota</taxon>
        <taxon>Fungi</taxon>
        <taxon>Dikarya</taxon>
        <taxon>Basidiomycota</taxon>
        <taxon>Agaricomycotina</taxon>
        <taxon>Agaricomycetes</taxon>
        <taxon>Agaricomycetidae</taxon>
        <taxon>Agaricales</taxon>
        <taxon>Marasmiineae</taxon>
        <taxon>Mycenaceae</taxon>
        <taxon>Mycena</taxon>
    </lineage>
</organism>
<feature type="region of interest" description="Disordered" evidence="1">
    <location>
        <begin position="319"/>
        <end position="345"/>
    </location>
</feature>
<accession>A0AAD6V7G2</accession>
<dbReference type="AlphaFoldDB" id="A0AAD6V7G2"/>
<gene>
    <name evidence="2" type="ORF">GGX14DRAFT_398103</name>
</gene>
<comment type="caution">
    <text evidence="2">The sequence shown here is derived from an EMBL/GenBank/DDBJ whole genome shotgun (WGS) entry which is preliminary data.</text>
</comment>
<sequence length="385" mass="42812">MAGSNQKYPFSPLITQAELQFFSREGVIQLVSEDSMHFDTHTKILCRQYNQFRSALARSSSCEAAIRRAVDDLFSLVFETDSDSLAEGTYRIKTNVHVVKYDRRQLPHGPTDIATADGAVVIPLPPALQAKSFVYAGPNFEEEYIQSFNEFKGGLHNNGRQAILDSAAMQAVNRSLGLTGVKNYAFSFHHHMVDTITSWWEENGTEGYQYCYKRRKNKFLLNTPIGWFRFYSFLCRLRKYHREVRETLVTASPSSLTTRDLFCEKLSSISEHLGGGNGGSPDEGGQGHEIGMQEADADIQLGDEAATYQQISVEDFCRGESDEEDDDDDFDEDVAPKDVGAKYPDTACGIGARNGDAAGGLALAGGDWSESLQEHYLLHGPNAQR</sequence>
<evidence type="ECO:0000256" key="1">
    <source>
        <dbReference type="SAM" id="MobiDB-lite"/>
    </source>
</evidence>
<proteinExistence type="predicted"/>
<reference evidence="2" key="1">
    <citation type="submission" date="2023-03" db="EMBL/GenBank/DDBJ databases">
        <title>Massive genome expansion in bonnet fungi (Mycena s.s.) driven by repeated elements and novel gene families across ecological guilds.</title>
        <authorList>
            <consortium name="Lawrence Berkeley National Laboratory"/>
            <person name="Harder C.B."/>
            <person name="Miyauchi S."/>
            <person name="Viragh M."/>
            <person name="Kuo A."/>
            <person name="Thoen E."/>
            <person name="Andreopoulos B."/>
            <person name="Lu D."/>
            <person name="Skrede I."/>
            <person name="Drula E."/>
            <person name="Henrissat B."/>
            <person name="Morin E."/>
            <person name="Kohler A."/>
            <person name="Barry K."/>
            <person name="LaButti K."/>
            <person name="Morin E."/>
            <person name="Salamov A."/>
            <person name="Lipzen A."/>
            <person name="Mereny Z."/>
            <person name="Hegedus B."/>
            <person name="Baldrian P."/>
            <person name="Stursova M."/>
            <person name="Weitz H."/>
            <person name="Taylor A."/>
            <person name="Grigoriev I.V."/>
            <person name="Nagy L.G."/>
            <person name="Martin F."/>
            <person name="Kauserud H."/>
        </authorList>
    </citation>
    <scope>NUCLEOTIDE SEQUENCE</scope>
    <source>
        <strain evidence="2">9144</strain>
    </source>
</reference>
<keyword evidence="3" id="KW-1185">Reference proteome</keyword>
<dbReference type="EMBL" id="JARJCW010000046">
    <property type="protein sequence ID" value="KAJ7204757.1"/>
    <property type="molecule type" value="Genomic_DNA"/>
</dbReference>
<feature type="compositionally biased region" description="Acidic residues" evidence="1">
    <location>
        <begin position="321"/>
        <end position="333"/>
    </location>
</feature>
<evidence type="ECO:0000313" key="2">
    <source>
        <dbReference type="EMBL" id="KAJ7204757.1"/>
    </source>
</evidence>
<dbReference type="Proteomes" id="UP001219525">
    <property type="component" value="Unassembled WGS sequence"/>
</dbReference>
<name>A0AAD6V7G2_9AGAR</name>
<protein>
    <submittedName>
        <fullName evidence="2">Uncharacterized protein</fullName>
    </submittedName>
</protein>
<evidence type="ECO:0000313" key="3">
    <source>
        <dbReference type="Proteomes" id="UP001219525"/>
    </source>
</evidence>